<evidence type="ECO:0000259" key="2">
    <source>
        <dbReference type="Pfam" id="PF18013"/>
    </source>
</evidence>
<dbReference type="AlphaFoldDB" id="A0AAJ4STQ8"/>
<evidence type="ECO:0000313" key="4">
    <source>
        <dbReference type="EMBL" id="EIM99310.1"/>
    </source>
</evidence>
<evidence type="ECO:0000313" key="3">
    <source>
        <dbReference type="EMBL" id="AUT74378.1"/>
    </source>
</evidence>
<evidence type="ECO:0000256" key="1">
    <source>
        <dbReference type="SAM" id="MobiDB-lite"/>
    </source>
</evidence>
<dbReference type="InterPro" id="IPR041219">
    <property type="entry name" value="Phage_lysozyme2"/>
</dbReference>
<dbReference type="Proteomes" id="UP000004980">
    <property type="component" value="Unassembled WGS sequence"/>
</dbReference>
<dbReference type="Gene3D" id="1.10.530.10">
    <property type="match status" value="1"/>
</dbReference>
<evidence type="ECO:0000313" key="5">
    <source>
        <dbReference type="Proteomes" id="UP000004980"/>
    </source>
</evidence>
<name>A0AAJ4STQ8_9BURK</name>
<dbReference type="EMBL" id="AKAU01000101">
    <property type="protein sequence ID" value="EIM99310.1"/>
    <property type="molecule type" value="Genomic_DNA"/>
</dbReference>
<sequence length="338" mass="32225">MNTLSLLNGAGGVSGLSPVAGVLGNGSSQDTSVANLLSDIAKLIDGGGVAQGTGQSAGTAGASAGSNNGLSQFFADLAAMLSDPDGTGAQGGAGGAPAGAPSGGYDNFAAMPGSGTPAGGYGAGAGGGGGAAGVGNSGAINSAAGNVATTNGAAASASASASSSTPSASSGAAPEGLSTAPQTQALSPAQSKQAADAYVSNLQKDFGLTKDQAAGIVANLWHESGGMNSGINQGGKIGAPSSNMADDNANGYGIAQWGGTRKQGLLDYARQHNLDPSSEAANYGYLKQELQTSQAGAIAAVKGTSSAQAATQAFCNAFEQPSDPQMASRLGYLNQILA</sequence>
<keyword evidence="5" id="KW-1185">Reference proteome</keyword>
<dbReference type="GeneID" id="55534424"/>
<gene>
    <name evidence="3" type="ORF">C2L64_39690</name>
    <name evidence="4" type="ORF">WQE_19429</name>
</gene>
<feature type="region of interest" description="Disordered" evidence="1">
    <location>
        <begin position="158"/>
        <end position="191"/>
    </location>
</feature>
<dbReference type="EMBL" id="CP026107">
    <property type="protein sequence ID" value="AUT74378.1"/>
    <property type="molecule type" value="Genomic_DNA"/>
</dbReference>
<evidence type="ECO:0000313" key="6">
    <source>
        <dbReference type="Proteomes" id="UP000236649"/>
    </source>
</evidence>
<reference evidence="4 5" key="1">
    <citation type="journal article" date="2012" name="J. Bacteriol.">
        <title>Draft Genome Sequence of the Soil Bacterium Burkholderia terrae Strain BS001, Which Interacts with Fungal Surface Structures.</title>
        <authorList>
            <person name="Nazir R."/>
            <person name="Hansen M.A."/>
            <person name="Sorensen S."/>
            <person name="van Elsas J.D."/>
        </authorList>
    </citation>
    <scope>NUCLEOTIDE SEQUENCE [LARGE SCALE GENOMIC DNA]</scope>
    <source>
        <strain evidence="4 5">BS001</strain>
    </source>
</reference>
<dbReference type="Proteomes" id="UP000236649">
    <property type="component" value="Chromosome 3"/>
</dbReference>
<feature type="domain" description="Phage tail lysozyme" evidence="2">
    <location>
        <begin position="199"/>
        <end position="332"/>
    </location>
</feature>
<dbReference type="Pfam" id="PF18013">
    <property type="entry name" value="Phage_lysozyme2"/>
    <property type="match status" value="1"/>
</dbReference>
<feature type="compositionally biased region" description="Low complexity" evidence="1">
    <location>
        <begin position="158"/>
        <end position="173"/>
    </location>
</feature>
<protein>
    <recommendedName>
        <fullName evidence="2">Phage tail lysozyme domain-containing protein</fullName>
    </recommendedName>
</protein>
<feature type="compositionally biased region" description="Polar residues" evidence="1">
    <location>
        <begin position="179"/>
        <end position="191"/>
    </location>
</feature>
<dbReference type="RefSeq" id="WP_007583798.1">
    <property type="nucleotide sequence ID" value="NZ_AKAU01000101.1"/>
</dbReference>
<proteinExistence type="predicted"/>
<dbReference type="KEGG" id="phs:C2L64_39690"/>
<organism evidence="3 6">
    <name type="scientific">Paraburkholderia hospita</name>
    <dbReference type="NCBI Taxonomy" id="169430"/>
    <lineage>
        <taxon>Bacteria</taxon>
        <taxon>Pseudomonadati</taxon>
        <taxon>Pseudomonadota</taxon>
        <taxon>Betaproteobacteria</taxon>
        <taxon>Burkholderiales</taxon>
        <taxon>Burkholderiaceae</taxon>
        <taxon>Paraburkholderia</taxon>
    </lineage>
</organism>
<reference evidence="3 6" key="2">
    <citation type="submission" date="2018-01" db="EMBL/GenBank/DDBJ databases">
        <title>Species boundaries and ecological features among Paraburkholderia terrae DSMZ17804T, P. hospita DSMZ17164T and P. caribensis DSMZ13236T.</title>
        <authorList>
            <person name="Pratama A.A."/>
        </authorList>
    </citation>
    <scope>NUCLEOTIDE SEQUENCE [LARGE SCALE GENOMIC DNA]</scope>
    <source>
        <strain evidence="3 6">DSM 17164</strain>
    </source>
</reference>
<accession>A0AAJ4STQ8</accession>